<evidence type="ECO:0000256" key="1">
    <source>
        <dbReference type="ARBA" id="ARBA00022571"/>
    </source>
</evidence>
<dbReference type="PANTHER" id="PTHR32338">
    <property type="entry name" value="N-ACETYL-GAMMA-GLUTAMYL-PHOSPHATE REDUCTASE, CHLOROPLASTIC-RELATED-RELATED"/>
    <property type="match status" value="1"/>
</dbReference>
<comment type="caution">
    <text evidence="8">The sequence shown here is derived from an EMBL/GenBank/DDBJ whole genome shotgun (WGS) entry which is preliminary data.</text>
</comment>
<dbReference type="UniPathway" id="UPA00068">
    <property type="reaction ID" value="UER00108"/>
</dbReference>
<sequence>MEVTIKAGIVGGAGYAGGELLRLLLLHPNVELAFVQSRSQAGKPVYATHPDLLGETDMLFSADAAIPVDVLFLCAGHGEAAKFLAENEVPAETKIIDLSQDFRWNENTARDAVEAGERNFVYGLPELQREQIQQAQHIANPGCFATGIQLALLPLAKQGLLNADVHVSGITGSTGAGQSLSATSHFSWRTENISTYKVMEHQHLREIKRSLLYLQAEGQPDIHFIPYRGPFARGIFITAYLQSDLSLEETQAMYKDYYQGHPFTIVTDQNPDLKQVVNTNKCVLYLQKHGNMLVITSLIDNLLKGAAGQAVQNMNLFFGLDETTGLKLKAAAF</sequence>
<dbReference type="SUPFAM" id="SSF51735">
    <property type="entry name" value="NAD(P)-binding Rossmann-fold domains"/>
    <property type="match status" value="1"/>
</dbReference>
<dbReference type="PANTHER" id="PTHR32338:SF10">
    <property type="entry name" value="N-ACETYL-GAMMA-GLUTAMYL-PHOSPHATE REDUCTASE, CHLOROPLASTIC-RELATED"/>
    <property type="match status" value="1"/>
</dbReference>
<keyword evidence="2 5" id="KW-0028">Amino-acid biosynthesis</keyword>
<dbReference type="InterPro" id="IPR036291">
    <property type="entry name" value="NAD(P)-bd_dom_sf"/>
</dbReference>
<dbReference type="InterPro" id="IPR058924">
    <property type="entry name" value="AGPR_dimerisation_dom"/>
</dbReference>
<organism evidence="8 9">
    <name type="scientific">Pontibacter virosus</name>
    <dbReference type="NCBI Taxonomy" id="1765052"/>
    <lineage>
        <taxon>Bacteria</taxon>
        <taxon>Pseudomonadati</taxon>
        <taxon>Bacteroidota</taxon>
        <taxon>Cytophagia</taxon>
        <taxon>Cytophagales</taxon>
        <taxon>Hymenobacteraceae</taxon>
        <taxon>Pontibacter</taxon>
    </lineage>
</organism>
<feature type="active site" evidence="5 6">
    <location>
        <position position="143"/>
    </location>
</feature>
<dbReference type="NCBIfam" id="TIGR01850">
    <property type="entry name" value="argC"/>
    <property type="match status" value="1"/>
</dbReference>
<dbReference type="HAMAP" id="MF_00150">
    <property type="entry name" value="ArgC_type1"/>
    <property type="match status" value="1"/>
</dbReference>
<dbReference type="InterPro" id="IPR000534">
    <property type="entry name" value="Semialdehyde_DH_NAD-bd"/>
</dbReference>
<accession>A0A2U1AWD4</accession>
<gene>
    <name evidence="5" type="primary">argC</name>
    <name evidence="8" type="ORF">C8E01_10659</name>
</gene>
<keyword evidence="5" id="KW-0963">Cytoplasm</keyword>
<protein>
    <recommendedName>
        <fullName evidence="5">N-acetyl-gamma-glutamyl-phosphate reductase</fullName>
        <shortName evidence="5">AGPR</shortName>
        <ecNumber evidence="5">1.2.1.38</ecNumber>
    </recommendedName>
    <alternativeName>
        <fullName evidence="5">N-acetyl-glutamate semialdehyde dehydrogenase</fullName>
        <shortName evidence="5">NAGSA dehydrogenase</shortName>
    </alternativeName>
</protein>
<evidence type="ECO:0000256" key="3">
    <source>
        <dbReference type="ARBA" id="ARBA00022857"/>
    </source>
</evidence>
<reference evidence="8 9" key="1">
    <citation type="submission" date="2018-04" db="EMBL/GenBank/DDBJ databases">
        <title>Genomic Encyclopedia of Type Strains, Phase IV (KMG-IV): sequencing the most valuable type-strain genomes for metagenomic binning, comparative biology and taxonomic classification.</title>
        <authorList>
            <person name="Goeker M."/>
        </authorList>
    </citation>
    <scope>NUCLEOTIDE SEQUENCE [LARGE SCALE GENOMIC DNA]</scope>
    <source>
        <strain evidence="8 9">DSM 100231</strain>
    </source>
</reference>
<evidence type="ECO:0000313" key="9">
    <source>
        <dbReference type="Proteomes" id="UP000245466"/>
    </source>
</evidence>
<evidence type="ECO:0000256" key="2">
    <source>
        <dbReference type="ARBA" id="ARBA00022605"/>
    </source>
</evidence>
<dbReference type="SMART" id="SM00859">
    <property type="entry name" value="Semialdhyde_dh"/>
    <property type="match status" value="1"/>
</dbReference>
<feature type="domain" description="Semialdehyde dehydrogenase NAD-binding" evidence="7">
    <location>
        <begin position="6"/>
        <end position="135"/>
    </location>
</feature>
<dbReference type="CDD" id="cd17895">
    <property type="entry name" value="AGPR_1_N"/>
    <property type="match status" value="1"/>
</dbReference>
<name>A0A2U1AWD4_9BACT</name>
<keyword evidence="1 5" id="KW-0055">Arginine biosynthesis</keyword>
<evidence type="ECO:0000256" key="5">
    <source>
        <dbReference type="HAMAP-Rule" id="MF_00150"/>
    </source>
</evidence>
<dbReference type="GO" id="GO:0070401">
    <property type="term" value="F:NADP+ binding"/>
    <property type="evidence" value="ECO:0007669"/>
    <property type="project" value="InterPro"/>
</dbReference>
<dbReference type="EC" id="1.2.1.38" evidence="5"/>
<dbReference type="SUPFAM" id="SSF55347">
    <property type="entry name" value="Glyceraldehyde-3-phosphate dehydrogenase-like, C-terminal domain"/>
    <property type="match status" value="1"/>
</dbReference>
<keyword evidence="4 5" id="KW-0560">Oxidoreductase</keyword>
<dbReference type="GO" id="GO:0006526">
    <property type="term" value="P:L-arginine biosynthetic process"/>
    <property type="evidence" value="ECO:0007669"/>
    <property type="project" value="UniProtKB-UniRule"/>
</dbReference>
<proteinExistence type="inferred from homology"/>
<dbReference type="InterPro" id="IPR050085">
    <property type="entry name" value="AGPR"/>
</dbReference>
<dbReference type="EMBL" id="QEKI01000006">
    <property type="protein sequence ID" value="PVY40718.1"/>
    <property type="molecule type" value="Genomic_DNA"/>
</dbReference>
<comment type="function">
    <text evidence="5">Catalyzes the NADPH-dependent reduction of N-acetyl-5-glutamyl phosphate to yield N-acetyl-L-glutamate 5-semialdehyde.</text>
</comment>
<evidence type="ECO:0000256" key="4">
    <source>
        <dbReference type="ARBA" id="ARBA00023002"/>
    </source>
</evidence>
<comment type="subcellular location">
    <subcellularLocation>
        <location evidence="5">Cytoplasm</location>
    </subcellularLocation>
</comment>
<dbReference type="Gene3D" id="3.40.50.720">
    <property type="entry name" value="NAD(P)-binding Rossmann-like Domain"/>
    <property type="match status" value="1"/>
</dbReference>
<dbReference type="CDD" id="cd23934">
    <property type="entry name" value="AGPR_1_C"/>
    <property type="match status" value="1"/>
</dbReference>
<dbReference type="InterPro" id="IPR000706">
    <property type="entry name" value="AGPR_type-1"/>
</dbReference>
<comment type="similarity">
    <text evidence="5">Belongs to the NAGSA dehydrogenase family. Type 1 subfamily.</text>
</comment>
<keyword evidence="3 5" id="KW-0521">NADP</keyword>
<dbReference type="OrthoDB" id="9801289at2"/>
<evidence type="ECO:0000256" key="6">
    <source>
        <dbReference type="PROSITE-ProRule" id="PRU10010"/>
    </source>
</evidence>
<dbReference type="Gene3D" id="3.30.360.10">
    <property type="entry name" value="Dihydrodipicolinate Reductase, domain 2"/>
    <property type="match status" value="1"/>
</dbReference>
<evidence type="ECO:0000259" key="7">
    <source>
        <dbReference type="SMART" id="SM00859"/>
    </source>
</evidence>
<dbReference type="GO" id="GO:0005737">
    <property type="term" value="C:cytoplasm"/>
    <property type="evidence" value="ECO:0007669"/>
    <property type="project" value="UniProtKB-SubCell"/>
</dbReference>
<dbReference type="Proteomes" id="UP000245466">
    <property type="component" value="Unassembled WGS sequence"/>
</dbReference>
<dbReference type="InterPro" id="IPR023013">
    <property type="entry name" value="AGPR_AS"/>
</dbReference>
<dbReference type="Pfam" id="PF01118">
    <property type="entry name" value="Semialdhyde_dh"/>
    <property type="match status" value="1"/>
</dbReference>
<evidence type="ECO:0000313" key="8">
    <source>
        <dbReference type="EMBL" id="PVY40718.1"/>
    </source>
</evidence>
<dbReference type="Pfam" id="PF22698">
    <property type="entry name" value="Semialdhyde_dhC_1"/>
    <property type="match status" value="1"/>
</dbReference>
<dbReference type="AlphaFoldDB" id="A0A2U1AWD4"/>
<dbReference type="RefSeq" id="WP_116543441.1">
    <property type="nucleotide sequence ID" value="NZ_QEKI01000006.1"/>
</dbReference>
<comment type="pathway">
    <text evidence="5">Amino-acid biosynthesis; L-arginine biosynthesis; N(2)-acetyl-L-ornithine from L-glutamate: step 3/4.</text>
</comment>
<keyword evidence="9" id="KW-1185">Reference proteome</keyword>
<dbReference type="GO" id="GO:0003942">
    <property type="term" value="F:N-acetyl-gamma-glutamyl-phosphate reductase activity"/>
    <property type="evidence" value="ECO:0007669"/>
    <property type="project" value="UniProtKB-UniRule"/>
</dbReference>
<dbReference type="GO" id="GO:0051287">
    <property type="term" value="F:NAD binding"/>
    <property type="evidence" value="ECO:0007669"/>
    <property type="project" value="InterPro"/>
</dbReference>
<comment type="catalytic activity">
    <reaction evidence="5">
        <text>N-acetyl-L-glutamate 5-semialdehyde + phosphate + NADP(+) = N-acetyl-L-glutamyl 5-phosphate + NADPH + H(+)</text>
        <dbReference type="Rhea" id="RHEA:21588"/>
        <dbReference type="ChEBI" id="CHEBI:15378"/>
        <dbReference type="ChEBI" id="CHEBI:29123"/>
        <dbReference type="ChEBI" id="CHEBI:43474"/>
        <dbReference type="ChEBI" id="CHEBI:57783"/>
        <dbReference type="ChEBI" id="CHEBI:57936"/>
        <dbReference type="ChEBI" id="CHEBI:58349"/>
        <dbReference type="EC" id="1.2.1.38"/>
    </reaction>
</comment>
<dbReference type="PROSITE" id="PS01224">
    <property type="entry name" value="ARGC"/>
    <property type="match status" value="1"/>
</dbReference>